<comment type="caution">
    <text evidence="1">The sequence shown here is derived from an EMBL/GenBank/DDBJ whole genome shotgun (WGS) entry which is preliminary data.</text>
</comment>
<reference evidence="1 2" key="1">
    <citation type="journal article" date="2014" name="Int. J. Syst. Evol. Microbiol.">
        <title>Complete genome sequence of Corynebacterium casei LMG S-19264T (=DSM 44701T), isolated from a smear-ripened cheese.</title>
        <authorList>
            <consortium name="US DOE Joint Genome Institute (JGI-PGF)"/>
            <person name="Walter F."/>
            <person name="Albersmeier A."/>
            <person name="Kalinowski J."/>
            <person name="Ruckert C."/>
        </authorList>
    </citation>
    <scope>NUCLEOTIDE SEQUENCE [LARGE SCALE GENOMIC DNA]</scope>
    <source>
        <strain evidence="1 2">KCTC 12866</strain>
    </source>
</reference>
<evidence type="ECO:0000313" key="1">
    <source>
        <dbReference type="EMBL" id="GHB76117.1"/>
    </source>
</evidence>
<protein>
    <submittedName>
        <fullName evidence="1">Uncharacterized protein</fullName>
    </submittedName>
</protein>
<keyword evidence="2" id="KW-1185">Reference proteome</keyword>
<dbReference type="Proteomes" id="UP000598271">
    <property type="component" value="Unassembled WGS sequence"/>
</dbReference>
<gene>
    <name evidence="1" type="ORF">GCM10007390_32490</name>
</gene>
<accession>A0A8J3D3E5</accession>
<evidence type="ECO:0000313" key="2">
    <source>
        <dbReference type="Proteomes" id="UP000598271"/>
    </source>
</evidence>
<dbReference type="AlphaFoldDB" id="A0A8J3D3E5"/>
<proteinExistence type="predicted"/>
<organism evidence="1 2">
    <name type="scientific">Persicitalea jodogahamensis</name>
    <dbReference type="NCBI Taxonomy" id="402147"/>
    <lineage>
        <taxon>Bacteria</taxon>
        <taxon>Pseudomonadati</taxon>
        <taxon>Bacteroidota</taxon>
        <taxon>Cytophagia</taxon>
        <taxon>Cytophagales</taxon>
        <taxon>Spirosomataceae</taxon>
        <taxon>Persicitalea</taxon>
    </lineage>
</organism>
<name>A0A8J3D3E5_9BACT</name>
<sequence>MDITTSVLKSPSNKLPRWMVATVPNVKSTSAFILKGTYPAYLFEIMPPRDDENCIKVEYKKKTYCVAVKLDIDEAGEPPHSYLVEMLGWYASQKVKPYLSKILSSSEED</sequence>
<dbReference type="EMBL" id="BMXF01000003">
    <property type="protein sequence ID" value="GHB76117.1"/>
    <property type="molecule type" value="Genomic_DNA"/>
</dbReference>
<dbReference type="RefSeq" id="WP_189565572.1">
    <property type="nucleotide sequence ID" value="NZ_BMXF01000003.1"/>
</dbReference>